<feature type="region of interest" description="Disordered" evidence="1">
    <location>
        <begin position="114"/>
        <end position="155"/>
    </location>
</feature>
<organism evidence="2 3">
    <name type="scientific">Portunus trituberculatus</name>
    <name type="common">Swimming crab</name>
    <name type="synonym">Neptunus trituberculatus</name>
    <dbReference type="NCBI Taxonomy" id="210409"/>
    <lineage>
        <taxon>Eukaryota</taxon>
        <taxon>Metazoa</taxon>
        <taxon>Ecdysozoa</taxon>
        <taxon>Arthropoda</taxon>
        <taxon>Crustacea</taxon>
        <taxon>Multicrustacea</taxon>
        <taxon>Malacostraca</taxon>
        <taxon>Eumalacostraca</taxon>
        <taxon>Eucarida</taxon>
        <taxon>Decapoda</taxon>
        <taxon>Pleocyemata</taxon>
        <taxon>Brachyura</taxon>
        <taxon>Eubrachyura</taxon>
        <taxon>Portunoidea</taxon>
        <taxon>Portunidae</taxon>
        <taxon>Portuninae</taxon>
        <taxon>Portunus</taxon>
    </lineage>
</organism>
<dbReference type="Proteomes" id="UP000324222">
    <property type="component" value="Unassembled WGS sequence"/>
</dbReference>
<accession>A0A5B7JUR1</accession>
<sequence>MPRSPPRPQHRDLDTEAMKKRLEEGKYLAKVMKDAEQMMTTRTNLHEIRQCVSQWEARQDEWGDLVFLASRCALLANMCFPSDTVLLRLGSWVMPTPWIQLSHLLLPYLKVPTPQTSPNSPSHGKDGQVTPSGNDGALNIPSTMQEPRVRQGVTV</sequence>
<comment type="caution">
    <text evidence="2">The sequence shown here is derived from an EMBL/GenBank/DDBJ whole genome shotgun (WGS) entry which is preliminary data.</text>
</comment>
<dbReference type="OrthoDB" id="264520at2759"/>
<evidence type="ECO:0000256" key="1">
    <source>
        <dbReference type="SAM" id="MobiDB-lite"/>
    </source>
</evidence>
<gene>
    <name evidence="2" type="ORF">E2C01_096093</name>
</gene>
<dbReference type="EMBL" id="VSRR010123652">
    <property type="protein sequence ID" value="MPD00611.1"/>
    <property type="molecule type" value="Genomic_DNA"/>
</dbReference>
<evidence type="ECO:0000313" key="3">
    <source>
        <dbReference type="Proteomes" id="UP000324222"/>
    </source>
</evidence>
<keyword evidence="3" id="KW-1185">Reference proteome</keyword>
<proteinExistence type="predicted"/>
<evidence type="ECO:0000313" key="2">
    <source>
        <dbReference type="EMBL" id="MPD00611.1"/>
    </source>
</evidence>
<reference evidence="2 3" key="1">
    <citation type="submission" date="2019-05" db="EMBL/GenBank/DDBJ databases">
        <title>Another draft genome of Portunus trituberculatus and its Hox gene families provides insights of decapod evolution.</title>
        <authorList>
            <person name="Jeong J.-H."/>
            <person name="Song I."/>
            <person name="Kim S."/>
            <person name="Choi T."/>
            <person name="Kim D."/>
            <person name="Ryu S."/>
            <person name="Kim W."/>
        </authorList>
    </citation>
    <scope>NUCLEOTIDE SEQUENCE [LARGE SCALE GENOMIC DNA]</scope>
    <source>
        <tissue evidence="2">Muscle</tissue>
    </source>
</reference>
<protein>
    <submittedName>
        <fullName evidence="2">Uncharacterized protein</fullName>
    </submittedName>
</protein>
<name>A0A5B7JUR1_PORTR</name>
<dbReference type="AlphaFoldDB" id="A0A5B7JUR1"/>